<dbReference type="EMBL" id="CM034401">
    <property type="protein sequence ID" value="KAJ0175742.1"/>
    <property type="molecule type" value="Genomic_DNA"/>
</dbReference>
<keyword evidence="2" id="KW-1185">Reference proteome</keyword>
<accession>A0ACC1CVW3</accession>
<gene>
    <name evidence="1" type="ORF">K1T71_008901</name>
</gene>
<reference evidence="1 2" key="1">
    <citation type="journal article" date="2021" name="Front. Genet.">
        <title>Chromosome-Level Genome Assembly Reveals Significant Gene Expansion in the Toll and IMD Signaling Pathways of Dendrolimus kikuchii.</title>
        <authorList>
            <person name="Zhou J."/>
            <person name="Wu P."/>
            <person name="Xiong Z."/>
            <person name="Liu N."/>
            <person name="Zhao N."/>
            <person name="Ji M."/>
            <person name="Qiu Y."/>
            <person name="Yang B."/>
        </authorList>
    </citation>
    <scope>NUCLEOTIDE SEQUENCE [LARGE SCALE GENOMIC DNA]</scope>
    <source>
        <strain evidence="1">Ann1</strain>
    </source>
</reference>
<dbReference type="Proteomes" id="UP000824533">
    <property type="component" value="Linkage Group LG15"/>
</dbReference>
<evidence type="ECO:0000313" key="1">
    <source>
        <dbReference type="EMBL" id="KAJ0175742.1"/>
    </source>
</evidence>
<sequence>MAQGYIILDCEGTELDFCELSEPLYKSVISRNYDVALTISRALHRSHNGKIIAEVVKKLLENNNGNVLAFGYKLKNGGLKQAFNDHFPKELKLILNKENIKLINKRDGLAVKLALEAEYNDKECLGDSKDKTSSNVSWKFVSVCDDDRMFFKIVNTDSNRYMKLEVKNDQAGDHIAWGAIESDTDRHLWYLDPVMSNGVLLFYIYNKQYGQALKLGRATNEVGDRILWGHNGAVTGNPEKFGWIIEAWDC</sequence>
<protein>
    <submittedName>
        <fullName evidence="1">Uncharacterized protein</fullName>
    </submittedName>
</protein>
<organism evidence="1 2">
    <name type="scientific">Dendrolimus kikuchii</name>
    <dbReference type="NCBI Taxonomy" id="765133"/>
    <lineage>
        <taxon>Eukaryota</taxon>
        <taxon>Metazoa</taxon>
        <taxon>Ecdysozoa</taxon>
        <taxon>Arthropoda</taxon>
        <taxon>Hexapoda</taxon>
        <taxon>Insecta</taxon>
        <taxon>Pterygota</taxon>
        <taxon>Neoptera</taxon>
        <taxon>Endopterygota</taxon>
        <taxon>Lepidoptera</taxon>
        <taxon>Glossata</taxon>
        <taxon>Ditrysia</taxon>
        <taxon>Bombycoidea</taxon>
        <taxon>Lasiocampidae</taxon>
        <taxon>Dendrolimus</taxon>
    </lineage>
</organism>
<name>A0ACC1CVW3_9NEOP</name>
<proteinExistence type="predicted"/>
<comment type="caution">
    <text evidence="1">The sequence shown here is derived from an EMBL/GenBank/DDBJ whole genome shotgun (WGS) entry which is preliminary data.</text>
</comment>
<evidence type="ECO:0000313" key="2">
    <source>
        <dbReference type="Proteomes" id="UP000824533"/>
    </source>
</evidence>